<evidence type="ECO:0000313" key="2">
    <source>
        <dbReference type="Proteomes" id="UP000233551"/>
    </source>
</evidence>
<gene>
    <name evidence="1" type="ORF">CRG98_014394</name>
</gene>
<accession>A0A2I0K9M3</accession>
<comment type="caution">
    <text evidence="1">The sequence shown here is derived from an EMBL/GenBank/DDBJ whole genome shotgun (WGS) entry which is preliminary data.</text>
</comment>
<dbReference type="EMBL" id="PGOL01000763">
    <property type="protein sequence ID" value="PKI65245.1"/>
    <property type="molecule type" value="Genomic_DNA"/>
</dbReference>
<name>A0A2I0K9M3_PUNGR</name>
<evidence type="ECO:0000313" key="1">
    <source>
        <dbReference type="EMBL" id="PKI65245.1"/>
    </source>
</evidence>
<organism evidence="1 2">
    <name type="scientific">Punica granatum</name>
    <name type="common">Pomegranate</name>
    <dbReference type="NCBI Taxonomy" id="22663"/>
    <lineage>
        <taxon>Eukaryota</taxon>
        <taxon>Viridiplantae</taxon>
        <taxon>Streptophyta</taxon>
        <taxon>Embryophyta</taxon>
        <taxon>Tracheophyta</taxon>
        <taxon>Spermatophyta</taxon>
        <taxon>Magnoliopsida</taxon>
        <taxon>eudicotyledons</taxon>
        <taxon>Gunneridae</taxon>
        <taxon>Pentapetalae</taxon>
        <taxon>rosids</taxon>
        <taxon>malvids</taxon>
        <taxon>Myrtales</taxon>
        <taxon>Lythraceae</taxon>
        <taxon>Punica</taxon>
    </lineage>
</organism>
<dbReference type="AlphaFoldDB" id="A0A2I0K9M3"/>
<protein>
    <submittedName>
        <fullName evidence="1">Uncharacterized protein</fullName>
    </submittedName>
</protein>
<reference evidence="1 2" key="1">
    <citation type="submission" date="2017-11" db="EMBL/GenBank/DDBJ databases">
        <title>De-novo sequencing of pomegranate (Punica granatum L.) genome.</title>
        <authorList>
            <person name="Akparov Z."/>
            <person name="Amiraslanov A."/>
            <person name="Hajiyeva S."/>
            <person name="Abbasov M."/>
            <person name="Kaur K."/>
            <person name="Hamwieh A."/>
            <person name="Solovyev V."/>
            <person name="Salamov A."/>
            <person name="Braich B."/>
            <person name="Kosarev P."/>
            <person name="Mahmoud A."/>
            <person name="Hajiyev E."/>
            <person name="Babayeva S."/>
            <person name="Izzatullayeva V."/>
            <person name="Mammadov A."/>
            <person name="Mammadov A."/>
            <person name="Sharifova S."/>
            <person name="Ojaghi J."/>
            <person name="Eynullazada K."/>
            <person name="Bayramov B."/>
            <person name="Abdulazimova A."/>
            <person name="Shahmuradov I."/>
        </authorList>
    </citation>
    <scope>NUCLEOTIDE SEQUENCE [LARGE SCALE GENOMIC DNA]</scope>
    <source>
        <strain evidence="2">cv. AG2017</strain>
        <tissue evidence="1">Leaf</tissue>
    </source>
</reference>
<sequence length="316" mass="34644">MFCCLDWFTVVSSSFSPDISSRDQPFDSGTRKVSTIPRKLITPRIISIFLTPIPLATYKNPKAPTIALALLDQLPRFRVQVEWSRAGISLQELLRWWRIGAEASKKECEGVHGDIPDPVVGKGLVVGQCEPLTWYSAAECHQGLDPADAVYLLNCVLLSLGIYSMAQNMSFNSGCRTRCQVCKLKAADGINAAIPPTGVPNPCIVKTTAIKAPRVFLFSPSRSSLLTTAMMPLGPLPLWFLQRYSLPGSSPPATESQLWRARPGLLREPSGSLSVAVSIGAKKTQIIVGVINFLGMVFTFLMQRVDPRGDLRRERG</sequence>
<dbReference type="Proteomes" id="UP000233551">
    <property type="component" value="Unassembled WGS sequence"/>
</dbReference>
<proteinExistence type="predicted"/>
<keyword evidence="2" id="KW-1185">Reference proteome</keyword>